<dbReference type="GO" id="GO:0006338">
    <property type="term" value="P:chromatin remodeling"/>
    <property type="evidence" value="ECO:0007669"/>
    <property type="project" value="TreeGrafter"/>
</dbReference>
<evidence type="ECO:0000256" key="8">
    <source>
        <dbReference type="ARBA" id="ARBA00023125"/>
    </source>
</evidence>
<keyword evidence="6" id="KW-0067">ATP-binding</keyword>
<dbReference type="EMBL" id="JADGJQ010000006">
    <property type="protein sequence ID" value="KAJ3183407.1"/>
    <property type="molecule type" value="Genomic_DNA"/>
</dbReference>
<feature type="compositionally biased region" description="Acidic residues" evidence="11">
    <location>
        <begin position="767"/>
        <end position="789"/>
    </location>
</feature>
<keyword evidence="9" id="KW-0010">Activator</keyword>
<evidence type="ECO:0000259" key="13">
    <source>
        <dbReference type="PROSITE" id="PS51194"/>
    </source>
</evidence>
<gene>
    <name evidence="14" type="primary">SWR1_2</name>
    <name evidence="14" type="ORF">HDU87_006726</name>
</gene>
<feature type="compositionally biased region" description="Acidic residues" evidence="11">
    <location>
        <begin position="696"/>
        <end position="733"/>
    </location>
</feature>
<evidence type="ECO:0000256" key="9">
    <source>
        <dbReference type="ARBA" id="ARBA00023159"/>
    </source>
</evidence>
<sequence>MLVEGKRKRKAKTLALPGEEDDDDNDTNVNVKSMQYHVPPPPPQKRGPGRPKKVRLLLPPRDDEMVAAPVASSSSNGIPAPALKGTRASTRAAAALLAQREVPLPPAHAGRGGRRGRGAKATAASPVASHLAATGVRPKAGRGSRGGAASRVKREPGLPATGNHPAPPSTRGRGGRGRGRGAKASAVPAASDAHPPAARTGVVARFRFPDWPGAVPCGDDDQLSSDSDSDSAPLTARQQILSGVDVRKRNLVEEKKRRLRTILDNYDTNMREMYYLEHNLPLLEFDAARLKLDKGERIVNYLQAADLRTTAAQNLAAEVFRQQTERRKSGRYGTRGVSNRQVNSMESLVESAIVAVDALIPRSEIHDRGATRYADLDEYLASFLVLDDEEVTREAFRVRAEKEAAIEARIAECRRAGMLTGVTARQLERRQEPAQKTHWSRVLDEMTAVSGGFAHAGKERARLIKAIKKDVERYWELRLSAGERIAQAEERKWMRAYKDVRVELTKRWKLVESIVKVNHSKLIAQEQRQAGMRQLDAMIEHSSSVLQSRHVESTSRSPSIMSAATFESDDFSLDGDDDGDVDIETDSHSDQSEMDALHQEKEIPVEELIGSGYFSYQFDEGGVNAAGDTEDDEEEDEEIDDEEDEELDQPNRLPFDSREGASTPLSNPTSEGTETHLYNGRDSPMVGSPIAAPGEDNGDDEFQFPAYEDSDGENDAENELDRDERLEEGDSDEEMRGLQDDMDMDVGALRDWMRKMDEEAAEREAENPESAEDSDEEDELGLSEDDGQEDQNGHLSQDDQSDAAKLSEPPTRENSRENGDVDGAQIRTAENSPQQTSDALPMDVDPPAALGGLSGDSEDARAIPPNPLASTDSPSLNGAPSSPNSSPVAELPPGLEVAPIAPSTPVPFLLKHSLREYQHAGLDWLAGLYQNGLNGILADEMGLGKTIQTIALFAHLAVEKGVWGPHLIVVPTSVMLNWECEFKKWLPGFKLLTYYGNIAERAAKRVGWQRPNAFHVCITSYQIVLRDQYIFRRKRWCYLVLDEAHNIKNFRSQRWQTLLGFNTERRLLLTGTPLQNSLMELWSLLYFLMPADTGEENSGFAGRNEFKEWFEGSVSQLIGDGSSLMASNMADPETRASVGRLHAVLRPYILRRLKADVEKQMPGKHEHVVKCRLSKRQRFLYDDFMSRAKTKEDLASGNYLSIVNVLMQLRKVCNHPNLFEEPPVVTGLALHEGGAAFEVMGANETLAVRRLLRSLDEEIDLARVGLLVVNVDREGENGWSAFDGDALQCLDATDAIDAALGDAVTVEIEARGLLPRRDSDGKVWYSTIEEYTRVRRWREARNAEAAWRRLAHQNRVRRAVNPLYTRGVAYACRQLGRREVDWIISASEDPRRMGATSVALRDAVKTPLERAESLRDAIERFACVTPRARAHPFRIVANGGPGVADGFDRPRGSLPDVAAFAAELERACPDDVLSYAKTRLEISFPDKRLVQFDCGKLQTLDRLLRDFRAGGHRALIFTQMTKMLDILEVFLNLHGHRYLRLDGSTKVEQRQVLMERFNNDKRILAFILSTRSGGVGMNLTGADAVVFFDSDWNPGMASEFSPSRNKEYTI</sequence>
<dbReference type="InterPro" id="IPR014012">
    <property type="entry name" value="HSA_dom"/>
</dbReference>
<dbReference type="InterPro" id="IPR027417">
    <property type="entry name" value="P-loop_NTPase"/>
</dbReference>
<dbReference type="Gene3D" id="3.40.50.10810">
    <property type="entry name" value="Tandem AAA-ATPase domain"/>
    <property type="match status" value="1"/>
</dbReference>
<organism evidence="14 15">
    <name type="scientific">Geranomyces variabilis</name>
    <dbReference type="NCBI Taxonomy" id="109894"/>
    <lineage>
        <taxon>Eukaryota</taxon>
        <taxon>Fungi</taxon>
        <taxon>Fungi incertae sedis</taxon>
        <taxon>Chytridiomycota</taxon>
        <taxon>Chytridiomycota incertae sedis</taxon>
        <taxon>Chytridiomycetes</taxon>
        <taxon>Spizellomycetales</taxon>
        <taxon>Powellomycetaceae</taxon>
        <taxon>Geranomyces</taxon>
    </lineage>
</organism>
<evidence type="ECO:0000256" key="5">
    <source>
        <dbReference type="ARBA" id="ARBA00022806"/>
    </source>
</evidence>
<keyword evidence="10" id="KW-0539">Nucleus</keyword>
<dbReference type="SUPFAM" id="SSF52540">
    <property type="entry name" value="P-loop containing nucleoside triphosphate hydrolases"/>
    <property type="match status" value="2"/>
</dbReference>
<dbReference type="GO" id="GO:0003677">
    <property type="term" value="F:DNA binding"/>
    <property type="evidence" value="ECO:0007669"/>
    <property type="project" value="UniProtKB-KW"/>
</dbReference>
<dbReference type="InterPro" id="IPR014001">
    <property type="entry name" value="Helicase_ATP-bd"/>
</dbReference>
<dbReference type="GO" id="GO:0000812">
    <property type="term" value="C:Swr1 complex"/>
    <property type="evidence" value="ECO:0007669"/>
    <property type="project" value="TreeGrafter"/>
</dbReference>
<comment type="similarity">
    <text evidence="2">Belongs to the SNF2/RAD54 helicase family. SWR1 subfamily.</text>
</comment>
<feature type="compositionally biased region" description="Basic and acidic residues" evidence="11">
    <location>
        <begin position="751"/>
        <end position="766"/>
    </location>
</feature>
<feature type="compositionally biased region" description="Polar residues" evidence="11">
    <location>
        <begin position="828"/>
        <end position="838"/>
    </location>
</feature>
<dbReference type="GO" id="GO:0004386">
    <property type="term" value="F:helicase activity"/>
    <property type="evidence" value="ECO:0007669"/>
    <property type="project" value="UniProtKB-KW"/>
</dbReference>
<dbReference type="GO" id="GO:0005524">
    <property type="term" value="F:ATP binding"/>
    <property type="evidence" value="ECO:0007669"/>
    <property type="project" value="UniProtKB-KW"/>
</dbReference>
<evidence type="ECO:0000256" key="7">
    <source>
        <dbReference type="ARBA" id="ARBA00022853"/>
    </source>
</evidence>
<keyword evidence="7" id="KW-0156">Chromatin regulator</keyword>
<feature type="region of interest" description="Disordered" evidence="11">
    <location>
        <begin position="1"/>
        <end position="57"/>
    </location>
</feature>
<feature type="domain" description="Helicase ATP-binding" evidence="12">
    <location>
        <begin position="926"/>
        <end position="1091"/>
    </location>
</feature>
<evidence type="ECO:0000256" key="2">
    <source>
        <dbReference type="ARBA" id="ARBA00009220"/>
    </source>
</evidence>
<comment type="caution">
    <text evidence="14">The sequence shown here is derived from an EMBL/GenBank/DDBJ whole genome shotgun (WGS) entry which is preliminary data.</text>
</comment>
<feature type="domain" description="Helicase C-terminal" evidence="13">
    <location>
        <begin position="1499"/>
        <end position="1610"/>
    </location>
</feature>
<dbReference type="Gene3D" id="3.40.50.300">
    <property type="entry name" value="P-loop containing nucleotide triphosphate hydrolases"/>
    <property type="match status" value="2"/>
</dbReference>
<dbReference type="SMART" id="SM00490">
    <property type="entry name" value="HELICc"/>
    <property type="match status" value="1"/>
</dbReference>
<dbReference type="SMART" id="SM00487">
    <property type="entry name" value="DEXDc"/>
    <property type="match status" value="1"/>
</dbReference>
<dbReference type="GO" id="GO:0042393">
    <property type="term" value="F:histone binding"/>
    <property type="evidence" value="ECO:0007669"/>
    <property type="project" value="TreeGrafter"/>
</dbReference>
<protein>
    <submittedName>
        <fullName evidence="14">Swr1 complex component</fullName>
    </submittedName>
</protein>
<evidence type="ECO:0000256" key="1">
    <source>
        <dbReference type="ARBA" id="ARBA00004123"/>
    </source>
</evidence>
<keyword evidence="4" id="KW-0378">Hydrolase</keyword>
<evidence type="ECO:0000256" key="10">
    <source>
        <dbReference type="ARBA" id="ARBA00023242"/>
    </source>
</evidence>
<dbReference type="FunFam" id="3.40.50.10810:FF:000005">
    <property type="entry name" value="Photoperiod-independent early flowering 1"/>
    <property type="match status" value="1"/>
</dbReference>
<reference evidence="14" key="1">
    <citation type="submission" date="2020-05" db="EMBL/GenBank/DDBJ databases">
        <title>Phylogenomic resolution of chytrid fungi.</title>
        <authorList>
            <person name="Stajich J.E."/>
            <person name="Amses K."/>
            <person name="Simmons R."/>
            <person name="Seto K."/>
            <person name="Myers J."/>
            <person name="Bonds A."/>
            <person name="Quandt C.A."/>
            <person name="Barry K."/>
            <person name="Liu P."/>
            <person name="Grigoriev I."/>
            <person name="Longcore J.E."/>
            <person name="James T.Y."/>
        </authorList>
    </citation>
    <scope>NUCLEOTIDE SEQUENCE</scope>
    <source>
        <strain evidence="14">JEL0379</strain>
    </source>
</reference>
<name>A0AAD5TQE7_9FUNG</name>
<dbReference type="Pfam" id="PF00176">
    <property type="entry name" value="SNF2-rel_dom"/>
    <property type="match status" value="1"/>
</dbReference>
<feature type="region of interest" description="Disordered" evidence="11">
    <location>
        <begin position="97"/>
        <end position="196"/>
    </location>
</feature>
<dbReference type="PROSITE" id="PS51192">
    <property type="entry name" value="HELICASE_ATP_BIND_1"/>
    <property type="match status" value="1"/>
</dbReference>
<dbReference type="Proteomes" id="UP001212152">
    <property type="component" value="Unassembled WGS sequence"/>
</dbReference>
<evidence type="ECO:0000313" key="15">
    <source>
        <dbReference type="Proteomes" id="UP001212152"/>
    </source>
</evidence>
<feature type="compositionally biased region" description="Acidic residues" evidence="11">
    <location>
        <begin position="628"/>
        <end position="648"/>
    </location>
</feature>
<evidence type="ECO:0000256" key="3">
    <source>
        <dbReference type="ARBA" id="ARBA00022741"/>
    </source>
</evidence>
<feature type="region of interest" description="Disordered" evidence="11">
    <location>
        <begin position="567"/>
        <end position="597"/>
    </location>
</feature>
<feature type="region of interest" description="Disordered" evidence="11">
    <location>
        <begin position="215"/>
        <end position="236"/>
    </location>
</feature>
<evidence type="ECO:0000256" key="4">
    <source>
        <dbReference type="ARBA" id="ARBA00022801"/>
    </source>
</evidence>
<keyword evidence="3" id="KW-0547">Nucleotide-binding</keyword>
<proteinExistence type="inferred from homology"/>
<dbReference type="InterPro" id="IPR000330">
    <property type="entry name" value="SNF2_N"/>
</dbReference>
<evidence type="ECO:0000259" key="12">
    <source>
        <dbReference type="PROSITE" id="PS51192"/>
    </source>
</evidence>
<dbReference type="GO" id="GO:0016887">
    <property type="term" value="F:ATP hydrolysis activity"/>
    <property type="evidence" value="ECO:0007669"/>
    <property type="project" value="TreeGrafter"/>
</dbReference>
<comment type="subcellular location">
    <subcellularLocation>
        <location evidence="1">Nucleus</location>
    </subcellularLocation>
</comment>
<dbReference type="InterPro" id="IPR050520">
    <property type="entry name" value="INO80/SWR1_helicase"/>
</dbReference>
<dbReference type="InterPro" id="IPR049730">
    <property type="entry name" value="SNF2/RAD54-like_C"/>
</dbReference>
<feature type="compositionally biased region" description="Basic residues" evidence="11">
    <location>
        <begin position="1"/>
        <end position="12"/>
    </location>
</feature>
<dbReference type="InterPro" id="IPR001650">
    <property type="entry name" value="Helicase_C-like"/>
</dbReference>
<dbReference type="Pfam" id="PF00271">
    <property type="entry name" value="Helicase_C"/>
    <property type="match status" value="1"/>
</dbReference>
<feature type="region of interest" description="Disordered" evidence="11">
    <location>
        <begin position="619"/>
        <end position="893"/>
    </location>
</feature>
<dbReference type="InterPro" id="IPR038718">
    <property type="entry name" value="SNF2-like_sf"/>
</dbReference>
<dbReference type="PROSITE" id="PS51194">
    <property type="entry name" value="HELICASE_CTER"/>
    <property type="match status" value="1"/>
</dbReference>
<dbReference type="CDD" id="cd18003">
    <property type="entry name" value="DEXQc_SRCAP"/>
    <property type="match status" value="1"/>
</dbReference>
<feature type="compositionally biased region" description="Acidic residues" evidence="11">
    <location>
        <begin position="567"/>
        <end position="584"/>
    </location>
</feature>
<keyword evidence="15" id="KW-1185">Reference proteome</keyword>
<keyword evidence="8" id="KW-0238">DNA-binding</keyword>
<evidence type="ECO:0000256" key="11">
    <source>
        <dbReference type="SAM" id="MobiDB-lite"/>
    </source>
</evidence>
<dbReference type="Pfam" id="PF07529">
    <property type="entry name" value="HSA"/>
    <property type="match status" value="1"/>
</dbReference>
<feature type="compositionally biased region" description="Polar residues" evidence="11">
    <location>
        <begin position="663"/>
        <end position="672"/>
    </location>
</feature>
<dbReference type="PANTHER" id="PTHR45685">
    <property type="entry name" value="HELICASE SRCAP-RELATED"/>
    <property type="match status" value="1"/>
</dbReference>
<feature type="compositionally biased region" description="Basic and acidic residues" evidence="11">
    <location>
        <begin position="585"/>
        <end position="597"/>
    </location>
</feature>
<accession>A0AAD5TQE7</accession>
<evidence type="ECO:0000313" key="14">
    <source>
        <dbReference type="EMBL" id="KAJ3183407.1"/>
    </source>
</evidence>
<dbReference type="CDD" id="cd18793">
    <property type="entry name" value="SF2_C_SNF"/>
    <property type="match status" value="1"/>
</dbReference>
<feature type="compositionally biased region" description="Basic and acidic residues" evidence="11">
    <location>
        <begin position="810"/>
        <end position="819"/>
    </location>
</feature>
<dbReference type="PANTHER" id="PTHR45685:SF1">
    <property type="entry name" value="HELICASE SRCAP"/>
    <property type="match status" value="1"/>
</dbReference>
<keyword evidence="5" id="KW-0347">Helicase</keyword>
<feature type="compositionally biased region" description="Low complexity" evidence="11">
    <location>
        <begin position="182"/>
        <end position="196"/>
    </location>
</feature>
<feature type="compositionally biased region" description="Polar residues" evidence="11">
    <location>
        <begin position="868"/>
        <end position="887"/>
    </location>
</feature>
<feature type="compositionally biased region" description="Acidic residues" evidence="11">
    <location>
        <begin position="218"/>
        <end position="229"/>
    </location>
</feature>
<evidence type="ECO:0000256" key="6">
    <source>
        <dbReference type="ARBA" id="ARBA00022840"/>
    </source>
</evidence>